<evidence type="ECO:0000313" key="1">
    <source>
        <dbReference type="EMBL" id="EEN48339.1"/>
    </source>
</evidence>
<dbReference type="AlphaFoldDB" id="C3ZGF8"/>
<dbReference type="PANTHER" id="PTHR14187:SF46">
    <property type="entry name" value="HEAT SHOCK 70 KDA PROTEIN 12A"/>
    <property type="match status" value="1"/>
</dbReference>
<reference evidence="1" key="1">
    <citation type="journal article" date="2008" name="Nature">
        <title>The amphioxus genome and the evolution of the chordate karyotype.</title>
        <authorList>
            <consortium name="US DOE Joint Genome Institute (JGI-PGF)"/>
            <person name="Putnam N.H."/>
            <person name="Butts T."/>
            <person name="Ferrier D.E.K."/>
            <person name="Furlong R.F."/>
            <person name="Hellsten U."/>
            <person name="Kawashima T."/>
            <person name="Robinson-Rechavi M."/>
            <person name="Shoguchi E."/>
            <person name="Terry A."/>
            <person name="Yu J.-K."/>
            <person name="Benito-Gutierrez E.L."/>
            <person name="Dubchak I."/>
            <person name="Garcia-Fernandez J."/>
            <person name="Gibson-Brown J.J."/>
            <person name="Grigoriev I.V."/>
            <person name="Horton A.C."/>
            <person name="de Jong P.J."/>
            <person name="Jurka J."/>
            <person name="Kapitonov V.V."/>
            <person name="Kohara Y."/>
            <person name="Kuroki Y."/>
            <person name="Lindquist E."/>
            <person name="Lucas S."/>
            <person name="Osoegawa K."/>
            <person name="Pennacchio L.A."/>
            <person name="Salamov A.A."/>
            <person name="Satou Y."/>
            <person name="Sauka-Spengler T."/>
            <person name="Schmutz J."/>
            <person name="Shin-I T."/>
            <person name="Toyoda A."/>
            <person name="Bronner-Fraser M."/>
            <person name="Fujiyama A."/>
            <person name="Holland L.Z."/>
            <person name="Holland P.W.H."/>
            <person name="Satoh N."/>
            <person name="Rokhsar D.S."/>
        </authorList>
    </citation>
    <scope>NUCLEOTIDE SEQUENCE [LARGE SCALE GENOMIC DNA]</scope>
    <source>
        <strain evidence="1">S238N-H82</strain>
        <tissue evidence="1">Testes</tissue>
    </source>
</reference>
<dbReference type="EMBL" id="GG666618">
    <property type="protein sequence ID" value="EEN48339.1"/>
    <property type="molecule type" value="Genomic_DNA"/>
</dbReference>
<name>C3ZGF8_BRAFL</name>
<dbReference type="PANTHER" id="PTHR14187">
    <property type="entry name" value="ALPHA KINASE/ELONGATION FACTOR 2 KINASE"/>
    <property type="match status" value="1"/>
</dbReference>
<dbReference type="eggNOG" id="KOG0101">
    <property type="taxonomic scope" value="Eukaryota"/>
</dbReference>
<dbReference type="Gene3D" id="3.30.420.40">
    <property type="match status" value="2"/>
</dbReference>
<dbReference type="CDD" id="cd10229">
    <property type="entry name" value="ASKHA_NBD_HSP70_HSPA12"/>
    <property type="match status" value="1"/>
</dbReference>
<sequence length="618" mass="69595">MADNPNQLNVLIVAAIDFGTSFSAYGFSLSDSKDDEKSDVPIYLNKNWGQILGHQSYKAPTSLLLSPDREFVAFGFEALQKYATLTENKKDKSHYFFEHFKMRLHSNHTTIRKDITLTAADGRTLPALDVFSHALKFISDHLRDAVKVSTGADIQTHNIRWVITVPAIWNEAAKQFMREAAYKAGIASRDQRNRLLIALEPEASSLFCRQLPVDLWSLVETNRLVLSPHTCAEEVIMNLITAIYVKFCQRIPLIWFYMVNKCLVFQITGGTVDVTVHELRDDGSVRELHRPTGGPWGGTNVDSNFSNLLDKIFGQKFMSRYRHKFPQENVCLMADFEMKKRSATDVSVQLNYNFLNFLSKFSKSKDIAEIVSNSNVEGVRFLNGQLRMSEEVIQSLFQPILDQITSHIQSLLTKPKLSNIKTIFLVGGFADSPLLSRAVMDSFSDRGVRVLVPEGASLAVIKGAVLFGRNPDAIKERVSARTYGVMSSTAFIEGVHPPQKKVDEGGLTLCKDVFNKLVGVDEAVALYESKSMEFKAIRDNQEGATVYLFCSRERNPKFITDDDMSICGQVHVDMPDIRGGKDRTIEIKFTFGRTEIDVQAEDLTSHTRAFTTIDFLQY</sequence>
<protein>
    <submittedName>
        <fullName evidence="1">Uncharacterized protein</fullName>
    </submittedName>
</protein>
<organism>
    <name type="scientific">Branchiostoma floridae</name>
    <name type="common">Florida lancelet</name>
    <name type="synonym">Amphioxus</name>
    <dbReference type="NCBI Taxonomy" id="7739"/>
    <lineage>
        <taxon>Eukaryota</taxon>
        <taxon>Metazoa</taxon>
        <taxon>Chordata</taxon>
        <taxon>Cephalochordata</taxon>
        <taxon>Leptocardii</taxon>
        <taxon>Amphioxiformes</taxon>
        <taxon>Branchiostomatidae</taxon>
        <taxon>Branchiostoma</taxon>
    </lineage>
</organism>
<proteinExistence type="predicted"/>
<dbReference type="STRING" id="7739.C3ZGF8"/>
<accession>C3ZGF8</accession>
<dbReference type="InParanoid" id="C3ZGF8"/>
<dbReference type="Gene3D" id="3.90.640.10">
    <property type="entry name" value="Actin, Chain A, domain 4"/>
    <property type="match status" value="1"/>
</dbReference>
<dbReference type="SUPFAM" id="SSF53067">
    <property type="entry name" value="Actin-like ATPase domain"/>
    <property type="match status" value="2"/>
</dbReference>
<gene>
    <name evidence="1" type="ORF">BRAFLDRAFT_240135</name>
</gene>
<dbReference type="InterPro" id="IPR043129">
    <property type="entry name" value="ATPase_NBD"/>
</dbReference>